<keyword evidence="2" id="KW-1185">Reference proteome</keyword>
<dbReference type="OrthoDB" id="2322999at2759"/>
<dbReference type="KEGG" id="mbrn:26240819"/>
<evidence type="ECO:0000313" key="2">
    <source>
        <dbReference type="Proteomes" id="UP000510686"/>
    </source>
</evidence>
<proteinExistence type="predicted"/>
<dbReference type="GeneID" id="26240819"/>
<accession>A0A7D5Z4Q6</accession>
<dbReference type="EMBL" id="CP058937">
    <property type="protein sequence ID" value="QLI72785.1"/>
    <property type="molecule type" value="Genomic_DNA"/>
</dbReference>
<dbReference type="AlphaFoldDB" id="A0A7D5Z4Q6"/>
<organism evidence="1 2">
    <name type="scientific">Metarhizium brunneum</name>
    <dbReference type="NCBI Taxonomy" id="500148"/>
    <lineage>
        <taxon>Eukaryota</taxon>
        <taxon>Fungi</taxon>
        <taxon>Dikarya</taxon>
        <taxon>Ascomycota</taxon>
        <taxon>Pezizomycotina</taxon>
        <taxon>Sordariomycetes</taxon>
        <taxon>Hypocreomycetidae</taxon>
        <taxon>Hypocreales</taxon>
        <taxon>Clavicipitaceae</taxon>
        <taxon>Metarhizium</taxon>
    </lineage>
</organism>
<evidence type="ECO:0000313" key="1">
    <source>
        <dbReference type="EMBL" id="QLI72785.1"/>
    </source>
</evidence>
<dbReference type="RefSeq" id="XP_014546396.1">
    <property type="nucleotide sequence ID" value="XM_014690910.1"/>
</dbReference>
<reference evidence="1 2" key="1">
    <citation type="submission" date="2020-07" db="EMBL/GenBank/DDBJ databases">
        <title>Telomere length de novo assembly of all 7 chromosomes of the fungus, Metarhizium brunneum, using a novel assembly pipeline.</title>
        <authorList>
            <person name="Saud z."/>
            <person name="Kortsinoglou A."/>
            <person name="Kouvelis V.N."/>
            <person name="Butt T.M."/>
        </authorList>
    </citation>
    <scope>NUCLEOTIDE SEQUENCE [LARGE SCALE GENOMIC DNA]</scope>
    <source>
        <strain evidence="1 2">4556</strain>
    </source>
</reference>
<protein>
    <submittedName>
        <fullName evidence="1">Uncharacterized protein</fullName>
    </submittedName>
</protein>
<gene>
    <name evidence="1" type="ORF">G6M90_00g099510</name>
</gene>
<name>A0A7D5Z4Q6_9HYPO</name>
<dbReference type="Proteomes" id="UP000510686">
    <property type="component" value="Chromosome 6"/>
</dbReference>
<sequence length="245" mass="27649">MAKGAGIPGLDKALTEEDLEESRNIYNNLPDDAKQPEIQEYHILDLAALFVRNRAHNIFGIHLVHAHFTIPTRTVLLGANYDRPRCRWARTTPIPDMDLSDIHGHIFVLRDNGFRPYEYQTGPAPDLSQIDDMFLHNLSDYLYANNLSSFIGLQIVDENPANMLELILPQATVMLCASDLNGCISTRQTGWRFATELGQPRVCQANESHGQRATTHEIYNKGDAHPRMETYQDLKDALLKIGIIA</sequence>